<proteinExistence type="predicted"/>
<dbReference type="Proteomes" id="UP000299580">
    <property type="component" value="Chromosome"/>
</dbReference>
<sequence length="70" mass="7420">MNHVAPSALRPEKKIKTGIRYATNIRDCKALQAAGEGESNGGVTLSGGADRLGQKNKADDNKKGSLMRSH</sequence>
<accession>A0A4P8QNU4</accession>
<evidence type="ECO:0000313" key="2">
    <source>
        <dbReference type="EMBL" id="QCR08842.1"/>
    </source>
</evidence>
<keyword evidence="3" id="KW-1185">Reference proteome</keyword>
<gene>
    <name evidence="2" type="ORF">EH207_10035</name>
</gene>
<feature type="region of interest" description="Disordered" evidence="1">
    <location>
        <begin position="33"/>
        <end position="70"/>
    </location>
</feature>
<reference evidence="2 3" key="1">
    <citation type="submission" date="2018-11" db="EMBL/GenBank/DDBJ databases">
        <title>Genome sequences of Brenneria nigrifluens and Brenneria rubrifaciens.</title>
        <authorList>
            <person name="Poret-Peterson A.T."/>
            <person name="McClean A.E."/>
            <person name="Kluepfel D.A."/>
        </authorList>
    </citation>
    <scope>NUCLEOTIDE SEQUENCE [LARGE SCALE GENOMIC DNA]</scope>
    <source>
        <strain evidence="2 3">6D370</strain>
    </source>
</reference>
<name>A0A4P8QNU4_9GAMM</name>
<dbReference type="AlphaFoldDB" id="A0A4P8QNU4"/>
<evidence type="ECO:0000313" key="3">
    <source>
        <dbReference type="Proteomes" id="UP000299580"/>
    </source>
</evidence>
<feature type="compositionally biased region" description="Basic and acidic residues" evidence="1">
    <location>
        <begin position="52"/>
        <end position="63"/>
    </location>
</feature>
<dbReference type="KEGG" id="brb:EH207_10035"/>
<evidence type="ECO:0000256" key="1">
    <source>
        <dbReference type="SAM" id="MobiDB-lite"/>
    </source>
</evidence>
<protein>
    <submittedName>
        <fullName evidence="2">Uncharacterized protein</fullName>
    </submittedName>
</protein>
<organism evidence="2 3">
    <name type="scientific">Brenneria rubrifaciens</name>
    <dbReference type="NCBI Taxonomy" id="55213"/>
    <lineage>
        <taxon>Bacteria</taxon>
        <taxon>Pseudomonadati</taxon>
        <taxon>Pseudomonadota</taxon>
        <taxon>Gammaproteobacteria</taxon>
        <taxon>Enterobacterales</taxon>
        <taxon>Pectobacteriaceae</taxon>
        <taxon>Brenneria</taxon>
    </lineage>
</organism>
<dbReference type="EMBL" id="CP034035">
    <property type="protein sequence ID" value="QCR08842.1"/>
    <property type="molecule type" value="Genomic_DNA"/>
</dbReference>
<dbReference type="RefSeq" id="WP_137713876.1">
    <property type="nucleotide sequence ID" value="NZ_CP034035.1"/>
</dbReference>